<dbReference type="Gramene" id="LPERR09G07290.1">
    <property type="protein sequence ID" value="LPERR09G07290.1"/>
    <property type="gene ID" value="LPERR09G07290"/>
</dbReference>
<sequence length="78" mass="8377">MAALEQVTTAAREVLTHGITCFSWRVCPCHVCAFQGLGVSWGRRRVGGLINTDLCSSPQDVSAQNCANLSLVAVLISW</sequence>
<dbReference type="HOGENOM" id="CLU_2625558_0_0_1"/>
<evidence type="ECO:0000313" key="2">
    <source>
        <dbReference type="Proteomes" id="UP000032180"/>
    </source>
</evidence>
<organism evidence="1 2">
    <name type="scientific">Leersia perrieri</name>
    <dbReference type="NCBI Taxonomy" id="77586"/>
    <lineage>
        <taxon>Eukaryota</taxon>
        <taxon>Viridiplantae</taxon>
        <taxon>Streptophyta</taxon>
        <taxon>Embryophyta</taxon>
        <taxon>Tracheophyta</taxon>
        <taxon>Spermatophyta</taxon>
        <taxon>Magnoliopsida</taxon>
        <taxon>Liliopsida</taxon>
        <taxon>Poales</taxon>
        <taxon>Poaceae</taxon>
        <taxon>BOP clade</taxon>
        <taxon>Oryzoideae</taxon>
        <taxon>Oryzeae</taxon>
        <taxon>Oryzinae</taxon>
        <taxon>Leersia</taxon>
    </lineage>
</organism>
<keyword evidence="2" id="KW-1185">Reference proteome</keyword>
<reference evidence="1 2" key="1">
    <citation type="submission" date="2012-08" db="EMBL/GenBank/DDBJ databases">
        <title>Oryza genome evolution.</title>
        <authorList>
            <person name="Wing R.A."/>
        </authorList>
    </citation>
    <scope>NUCLEOTIDE SEQUENCE</scope>
</reference>
<accession>A0A0D9XDS6</accession>
<reference evidence="1" key="3">
    <citation type="submission" date="2015-04" db="UniProtKB">
        <authorList>
            <consortium name="EnsemblPlants"/>
        </authorList>
    </citation>
    <scope>IDENTIFICATION</scope>
</reference>
<evidence type="ECO:0000313" key="1">
    <source>
        <dbReference type="EnsemblPlants" id="LPERR09G07290.1"/>
    </source>
</evidence>
<name>A0A0D9XDS6_9ORYZ</name>
<protein>
    <submittedName>
        <fullName evidence="1">Uncharacterized protein</fullName>
    </submittedName>
</protein>
<reference evidence="2" key="2">
    <citation type="submission" date="2013-12" db="EMBL/GenBank/DDBJ databases">
        <authorList>
            <person name="Yu Y."/>
            <person name="Lee S."/>
            <person name="de Baynast K."/>
            <person name="Wissotski M."/>
            <person name="Liu L."/>
            <person name="Talag J."/>
            <person name="Goicoechea J."/>
            <person name="Angelova A."/>
            <person name="Jetty R."/>
            <person name="Kudrna D."/>
            <person name="Golser W."/>
            <person name="Rivera L."/>
            <person name="Zhang J."/>
            <person name="Wing R."/>
        </authorList>
    </citation>
    <scope>NUCLEOTIDE SEQUENCE</scope>
</reference>
<proteinExistence type="predicted"/>
<dbReference type="Proteomes" id="UP000032180">
    <property type="component" value="Chromosome 9"/>
</dbReference>
<dbReference type="EnsemblPlants" id="LPERR09G07290.1">
    <property type="protein sequence ID" value="LPERR09G07290.1"/>
    <property type="gene ID" value="LPERR09G07290"/>
</dbReference>
<dbReference type="AlphaFoldDB" id="A0A0D9XDS6"/>